<gene>
    <name evidence="10" type="ORF">SEMRO_537_G162400.1</name>
</gene>
<dbReference type="InterPro" id="IPR009006">
    <property type="entry name" value="Ala_racemase/Decarboxylase_C"/>
</dbReference>
<dbReference type="Pfam" id="PF02784">
    <property type="entry name" value="Orn_Arg_deC_N"/>
    <property type="match status" value="1"/>
</dbReference>
<feature type="active site" description="Proton donor" evidence="5">
    <location>
        <position position="606"/>
    </location>
</feature>
<comment type="caution">
    <text evidence="10">The sequence shown here is derived from an EMBL/GenBank/DDBJ whole genome shotgun (WGS) entry which is preliminary data.</text>
</comment>
<dbReference type="PRINTS" id="PR01182">
    <property type="entry name" value="ORNDCRBXLASE"/>
</dbReference>
<feature type="region of interest" description="Disordered" evidence="7">
    <location>
        <begin position="562"/>
        <end position="592"/>
    </location>
</feature>
<evidence type="ECO:0000259" key="9">
    <source>
        <dbReference type="Pfam" id="PF02784"/>
    </source>
</evidence>
<dbReference type="InterPro" id="IPR022644">
    <property type="entry name" value="De-COase2_N"/>
</dbReference>
<dbReference type="SUPFAM" id="SSF51419">
    <property type="entry name" value="PLP-binding barrel"/>
    <property type="match status" value="1"/>
</dbReference>
<dbReference type="Proteomes" id="UP001153069">
    <property type="component" value="Unassembled WGS sequence"/>
</dbReference>
<evidence type="ECO:0000256" key="5">
    <source>
        <dbReference type="PIRSR" id="PIRSR600183-50"/>
    </source>
</evidence>
<dbReference type="Gene3D" id="2.40.37.10">
    <property type="entry name" value="Lyase, Ornithine Decarboxylase, Chain A, domain 1"/>
    <property type="match status" value="2"/>
</dbReference>
<dbReference type="InterPro" id="IPR000183">
    <property type="entry name" value="Orn/DAP/Arg_de-COase"/>
</dbReference>
<protein>
    <submittedName>
        <fullName evidence="10">Ornithine decarboxylase</fullName>
    </submittedName>
</protein>
<feature type="modified residue" description="N6-(pyridoxal phosphate)lysine" evidence="5">
    <location>
        <position position="113"/>
    </location>
</feature>
<evidence type="ECO:0000313" key="11">
    <source>
        <dbReference type="Proteomes" id="UP001153069"/>
    </source>
</evidence>
<evidence type="ECO:0000256" key="1">
    <source>
        <dbReference type="ARBA" id="ARBA00001933"/>
    </source>
</evidence>
<proteinExistence type="inferred from homology"/>
<dbReference type="AlphaFoldDB" id="A0A9N8HJ68"/>
<dbReference type="CDD" id="cd00622">
    <property type="entry name" value="PLPDE_III_ODC"/>
    <property type="match status" value="1"/>
</dbReference>
<keyword evidence="4" id="KW-0456">Lyase</keyword>
<accession>A0A9N8HJ68</accession>
<evidence type="ECO:0000256" key="4">
    <source>
        <dbReference type="ARBA" id="ARBA00023239"/>
    </source>
</evidence>
<dbReference type="SUPFAM" id="SSF50621">
    <property type="entry name" value="Alanine racemase C-terminal domain-like"/>
    <property type="match status" value="1"/>
</dbReference>
<comment type="cofactor">
    <cofactor evidence="1 5">
        <name>pyridoxal 5'-phosphate</name>
        <dbReference type="ChEBI" id="CHEBI:597326"/>
    </cofactor>
</comment>
<evidence type="ECO:0000256" key="7">
    <source>
        <dbReference type="SAM" id="MobiDB-lite"/>
    </source>
</evidence>
<keyword evidence="3 5" id="KW-0663">Pyridoxal phosphate</keyword>
<dbReference type="InterPro" id="IPR002433">
    <property type="entry name" value="Orn_de-COase"/>
</dbReference>
<reference evidence="10" key="1">
    <citation type="submission" date="2020-06" db="EMBL/GenBank/DDBJ databases">
        <authorList>
            <consortium name="Plant Systems Biology data submission"/>
        </authorList>
    </citation>
    <scope>NUCLEOTIDE SEQUENCE</scope>
    <source>
        <strain evidence="10">D6</strain>
    </source>
</reference>
<feature type="domain" description="Orn/DAP/Arg decarboxylase 2 N-terminal" evidence="9">
    <location>
        <begin position="92"/>
        <end position="362"/>
    </location>
</feature>
<dbReference type="InterPro" id="IPR022657">
    <property type="entry name" value="De-COase2_CS"/>
</dbReference>
<dbReference type="PANTHER" id="PTHR11482:SF6">
    <property type="entry name" value="ORNITHINE DECARBOXYLASE 1-RELATED"/>
    <property type="match status" value="1"/>
</dbReference>
<keyword evidence="11" id="KW-1185">Reference proteome</keyword>
<evidence type="ECO:0000259" key="8">
    <source>
        <dbReference type="Pfam" id="PF00278"/>
    </source>
</evidence>
<dbReference type="Gene3D" id="3.20.20.10">
    <property type="entry name" value="Alanine racemase"/>
    <property type="match status" value="1"/>
</dbReference>
<sequence>MGNHRREISINDIDEAQASGILEGVIKESRVFLGGAAIGKGLKKAANYYLNNNLRLMETPSHFQLDGAKDLEVNADKVPLENSFYVVDIGVVVSQVFQWRKFFPRVQPFMAVKCNPDPVIIKTLAVLGCNFDCASANEIRLVHQCTRNLPHQPEIIFANPCKPRSHILEAVCKGIRRMTFDNEAEVEKCASISKKIELVLRIITDDRGSQCRLSSKFGAPPIKWRPLLAAAKKRGLQVVGVSFHVGSGCRDATRYHEALKDARSIFDMAEKEFGMKMHLLDIGGGFPGETHSIWNPAIELDDEDADKVEGKTAEEAENVDESNDRFMFFTEIAEQVAPVIDQLFPPEQGVHVIGEPGRYLVAASSTLCCSVTSCRNNQMDESFKPEQVDDKQMAAQLHGMSRKQEQALVRGLSLGRGDTEAILTTIQEELADYSKLYANQQLANQEVTLYNDSIDLYSSDYENALDLLGPPSENQRDIGRHTVEGMNYTLVTGSLTSPDAPDGLITLAAAGEAAVNGLVMQAVADSAPMQDDFTYYVNDGVYGAFNNIMFDHAIPRPRVLNKTGHNITSDTNEDGFRTLEMPQGDLSSDDGKSPQLYSSTVFGPTCDSIDVIARSVLLPKLAIGEFLYFENMGAYTSAAASTFNGFNPSEKFYVCSVQPEYFESMIAGPESDVSGEKEGEIKDSS</sequence>
<feature type="domain" description="Orn/DAP/Arg decarboxylase 2 C-terminal" evidence="8">
    <location>
        <begin position="522"/>
        <end position="633"/>
    </location>
</feature>
<dbReference type="GO" id="GO:0033387">
    <property type="term" value="P:putrescine biosynthetic process from arginine, via ornithine"/>
    <property type="evidence" value="ECO:0007669"/>
    <property type="project" value="TreeGrafter"/>
</dbReference>
<name>A0A9N8HJ68_9STRA</name>
<dbReference type="PANTHER" id="PTHR11482">
    <property type="entry name" value="ARGININE/DIAMINOPIMELATE/ORNITHINE DECARBOXYLASE"/>
    <property type="match status" value="1"/>
</dbReference>
<dbReference type="OrthoDB" id="5034579at2759"/>
<dbReference type="GO" id="GO:0005737">
    <property type="term" value="C:cytoplasm"/>
    <property type="evidence" value="ECO:0007669"/>
    <property type="project" value="TreeGrafter"/>
</dbReference>
<dbReference type="PROSITE" id="PS00879">
    <property type="entry name" value="ODR_DC_2_2"/>
    <property type="match status" value="1"/>
</dbReference>
<evidence type="ECO:0000256" key="6">
    <source>
        <dbReference type="RuleBase" id="RU003737"/>
    </source>
</evidence>
<evidence type="ECO:0000256" key="3">
    <source>
        <dbReference type="ARBA" id="ARBA00022898"/>
    </source>
</evidence>
<dbReference type="FunFam" id="3.20.20.10:FF:000005">
    <property type="entry name" value="Ornithine decarboxylase"/>
    <property type="match status" value="1"/>
</dbReference>
<dbReference type="EMBL" id="CAICTM010000536">
    <property type="protein sequence ID" value="CAB9512458.1"/>
    <property type="molecule type" value="Genomic_DNA"/>
</dbReference>
<comment type="similarity">
    <text evidence="2 6">Belongs to the Orn/Lys/Arg decarboxylase class-II family.</text>
</comment>
<dbReference type="InterPro" id="IPR029066">
    <property type="entry name" value="PLP-binding_barrel"/>
</dbReference>
<dbReference type="Pfam" id="PF00278">
    <property type="entry name" value="Orn_DAP_Arg_deC"/>
    <property type="match status" value="1"/>
</dbReference>
<dbReference type="PRINTS" id="PR01179">
    <property type="entry name" value="ODADCRBXLASE"/>
</dbReference>
<dbReference type="InterPro" id="IPR022643">
    <property type="entry name" value="De-COase2_C"/>
</dbReference>
<evidence type="ECO:0000256" key="2">
    <source>
        <dbReference type="ARBA" id="ARBA00008872"/>
    </source>
</evidence>
<organism evidence="10 11">
    <name type="scientific">Seminavis robusta</name>
    <dbReference type="NCBI Taxonomy" id="568900"/>
    <lineage>
        <taxon>Eukaryota</taxon>
        <taxon>Sar</taxon>
        <taxon>Stramenopiles</taxon>
        <taxon>Ochrophyta</taxon>
        <taxon>Bacillariophyta</taxon>
        <taxon>Bacillariophyceae</taxon>
        <taxon>Bacillariophycidae</taxon>
        <taxon>Naviculales</taxon>
        <taxon>Naviculaceae</taxon>
        <taxon>Seminavis</taxon>
    </lineage>
</organism>
<dbReference type="GO" id="GO:0004586">
    <property type="term" value="F:ornithine decarboxylase activity"/>
    <property type="evidence" value="ECO:0007669"/>
    <property type="project" value="TreeGrafter"/>
</dbReference>
<evidence type="ECO:0000313" key="10">
    <source>
        <dbReference type="EMBL" id="CAB9512458.1"/>
    </source>
</evidence>